<dbReference type="EMBL" id="JH597775">
    <property type="protein sequence ID" value="EHQ04615.1"/>
    <property type="molecule type" value="Genomic_DNA"/>
</dbReference>
<proteinExistence type="predicted"/>
<name>H2CLK4_9LEPT</name>
<evidence type="ECO:0000313" key="2">
    <source>
        <dbReference type="Proteomes" id="UP000005737"/>
    </source>
</evidence>
<protein>
    <submittedName>
        <fullName evidence="1">Putative addiction module component CHP02574 family protein</fullName>
    </submittedName>
</protein>
<dbReference type="STRING" id="183.GCA_002009735_00354"/>
<dbReference type="InterPro" id="IPR013406">
    <property type="entry name" value="CHP02574_addiction_mod"/>
</dbReference>
<dbReference type="HOGENOM" id="CLU_177580_2_0_12"/>
<dbReference type="AlphaFoldDB" id="H2CLK4"/>
<evidence type="ECO:0000313" key="1">
    <source>
        <dbReference type="EMBL" id="EHQ04615.1"/>
    </source>
</evidence>
<gene>
    <name evidence="1" type="ORF">Lepil_4137</name>
</gene>
<reference evidence="1 2" key="1">
    <citation type="submission" date="2011-10" db="EMBL/GenBank/DDBJ databases">
        <title>The Improved High-Quality Draft genome of Leptonema illini DSM 21528.</title>
        <authorList>
            <consortium name="US DOE Joint Genome Institute (JGI-PGF)"/>
            <person name="Lucas S."/>
            <person name="Copeland A."/>
            <person name="Lapidus A."/>
            <person name="Glavina del Rio T."/>
            <person name="Dalin E."/>
            <person name="Tice H."/>
            <person name="Bruce D."/>
            <person name="Goodwin L."/>
            <person name="Pitluck S."/>
            <person name="Peters L."/>
            <person name="Mikhailova N."/>
            <person name="Held B."/>
            <person name="Kyrpides N."/>
            <person name="Mavromatis K."/>
            <person name="Ivanova N."/>
            <person name="Markowitz V."/>
            <person name="Cheng J.-F."/>
            <person name="Hugenholtz P."/>
            <person name="Woyke T."/>
            <person name="Wu D."/>
            <person name="Gronow S."/>
            <person name="Wellnitz S."/>
            <person name="Brambilla E.-M."/>
            <person name="Klenk H.-P."/>
            <person name="Eisen J.A."/>
        </authorList>
    </citation>
    <scope>NUCLEOTIDE SEQUENCE [LARGE SCALE GENOMIC DNA]</scope>
    <source>
        <strain evidence="1 2">DSM 21528</strain>
    </source>
</reference>
<organism evidence="1 2">
    <name type="scientific">Leptonema illini DSM 21528</name>
    <dbReference type="NCBI Taxonomy" id="929563"/>
    <lineage>
        <taxon>Bacteria</taxon>
        <taxon>Pseudomonadati</taxon>
        <taxon>Spirochaetota</taxon>
        <taxon>Spirochaetia</taxon>
        <taxon>Leptospirales</taxon>
        <taxon>Leptospiraceae</taxon>
        <taxon>Leptonema</taxon>
    </lineage>
</organism>
<dbReference type="Pfam" id="PF09720">
    <property type="entry name" value="Unstab_antitox"/>
    <property type="match status" value="1"/>
</dbReference>
<accession>H2CLK4</accession>
<keyword evidence="2" id="KW-1185">Reference proteome</keyword>
<dbReference type="Proteomes" id="UP000005737">
    <property type="component" value="Unassembled WGS sequence"/>
</dbReference>
<sequence length="85" mass="9518">MAKMTLDEVREAVKALTPEEQAILAHDLLKPGTGMTLDIEKAWVAESARRYQEILNGEVETIPAEQVFERIERARAEGRPVSSLI</sequence>